<dbReference type="PIRSF" id="PIRSF018637">
    <property type="entry name" value="TrmK"/>
    <property type="match status" value="1"/>
</dbReference>
<gene>
    <name evidence="1" type="ORF">CCDG5_0926</name>
</gene>
<organism evidence="1 2">
    <name type="scientific">[Clostridium] cellulosi</name>
    <dbReference type="NCBI Taxonomy" id="29343"/>
    <lineage>
        <taxon>Bacteria</taxon>
        <taxon>Bacillati</taxon>
        <taxon>Bacillota</taxon>
        <taxon>Clostridia</taxon>
        <taxon>Eubacteriales</taxon>
        <taxon>Oscillospiraceae</taxon>
        <taxon>Oscillospiraceae incertae sedis</taxon>
    </lineage>
</organism>
<name>A0A078KSB3_9FIRM</name>
<dbReference type="SUPFAM" id="SSF53335">
    <property type="entry name" value="S-adenosyl-L-methionine-dependent methyltransferases"/>
    <property type="match status" value="1"/>
</dbReference>
<dbReference type="AlphaFoldDB" id="A0A078KSB3"/>
<dbReference type="Pfam" id="PF12847">
    <property type="entry name" value="Methyltransf_18"/>
    <property type="match status" value="1"/>
</dbReference>
<protein>
    <recommendedName>
        <fullName evidence="3">SAM-dependent methyltransferase</fullName>
    </recommendedName>
</protein>
<dbReference type="PANTHER" id="PTHR38451:SF1">
    <property type="entry name" value="TRNA (ADENINE(22)-N(1))-METHYLTRANSFERASE"/>
    <property type="match status" value="1"/>
</dbReference>
<evidence type="ECO:0000313" key="2">
    <source>
        <dbReference type="Proteomes" id="UP000032431"/>
    </source>
</evidence>
<dbReference type="Proteomes" id="UP000032431">
    <property type="component" value="Chromosome I"/>
</dbReference>
<dbReference type="HOGENOM" id="CLU_071037_2_0_9"/>
<dbReference type="EMBL" id="LM995447">
    <property type="protein sequence ID" value="CDZ24045.1"/>
    <property type="molecule type" value="Genomic_DNA"/>
</dbReference>
<dbReference type="GO" id="GO:0160105">
    <property type="term" value="F:tRNA (adenine(22)-N1)-methyltransferase activity"/>
    <property type="evidence" value="ECO:0007669"/>
    <property type="project" value="InterPro"/>
</dbReference>
<keyword evidence="2" id="KW-1185">Reference proteome</keyword>
<dbReference type="InterPro" id="IPR006901">
    <property type="entry name" value="TrmK"/>
</dbReference>
<evidence type="ECO:0000313" key="1">
    <source>
        <dbReference type="EMBL" id="CDZ24045.1"/>
    </source>
</evidence>
<dbReference type="STRING" id="29343.CCDG5_0926"/>
<dbReference type="KEGG" id="ccel:CCDG5_0926"/>
<proteinExistence type="predicted"/>
<sequence>MAHNLPNLTARLKLVKSFVREGRTVADIGTDHAYLPVYLVNSGICPHAVACDIREGPLKRAKMTAEEYNASGKIDFYLTDGLEGINETQADDIVIAGMGGELISEIILKCSWIKNPEKHLILQPMTAQEDLRAFLCENGFKIDKEAVALEKQGQKYYLVISAYYDGKKRCADPYFCYTGLLAEGGQNELVYLKQKANSLYKKANGLKKAKSRSELDEREAEQALYLADKIKALCETIKDREC</sequence>
<evidence type="ECO:0008006" key="3">
    <source>
        <dbReference type="Google" id="ProtNLM"/>
    </source>
</evidence>
<dbReference type="Gene3D" id="3.40.50.150">
    <property type="entry name" value="Vaccinia Virus protein VP39"/>
    <property type="match status" value="1"/>
</dbReference>
<dbReference type="PATRIC" id="fig|29343.3.peg.978"/>
<dbReference type="InterPro" id="IPR029063">
    <property type="entry name" value="SAM-dependent_MTases_sf"/>
</dbReference>
<dbReference type="PANTHER" id="PTHR38451">
    <property type="entry name" value="TRNA (ADENINE(22)-N(1))-METHYLTRANSFERASE"/>
    <property type="match status" value="1"/>
</dbReference>
<accession>A0A078KSB3</accession>
<reference evidence="2" key="1">
    <citation type="submission" date="2014-07" db="EMBL/GenBank/DDBJ databases">
        <authorList>
            <person name="Wibberg D."/>
        </authorList>
    </citation>
    <scope>NUCLEOTIDE SEQUENCE [LARGE SCALE GENOMIC DNA]</scope>
    <source>
        <strain evidence="2">DG5</strain>
    </source>
</reference>